<dbReference type="EMBL" id="AVPL01000025">
    <property type="protein sequence ID" value="KGN41040.1"/>
    <property type="molecule type" value="Genomic_DNA"/>
</dbReference>
<feature type="region of interest" description="Disordered" evidence="1">
    <location>
        <begin position="137"/>
        <end position="162"/>
    </location>
</feature>
<dbReference type="Proteomes" id="UP000030013">
    <property type="component" value="Unassembled WGS sequence"/>
</dbReference>
<gene>
    <name evidence="2" type="ORF">N801_09800</name>
</gene>
<evidence type="ECO:0000313" key="2">
    <source>
        <dbReference type="EMBL" id="KGN41040.1"/>
    </source>
</evidence>
<dbReference type="eggNOG" id="ENOG5032G3S">
    <property type="taxonomic scope" value="Bacteria"/>
</dbReference>
<evidence type="ECO:0000313" key="3">
    <source>
        <dbReference type="Proteomes" id="UP000030013"/>
    </source>
</evidence>
<evidence type="ECO:0000256" key="1">
    <source>
        <dbReference type="SAM" id="MobiDB-lite"/>
    </source>
</evidence>
<proteinExistence type="predicted"/>
<name>A0A0A0JUL4_9MICO</name>
<sequence length="202" mass="23086">MLARPFPPPGRLVEHAYWELSIAANGTPEQIKALGDLRRLPKPWDPPTCTHPDLRLEIWVWLDDVVTWINHEHIWDTDGYIPSCWPEHPHLVHDLAVLADQRRRAGMANTSDALEDWHRYALPAFLDRMRQRLKSHCENGHQSWPSTGRHARHSGDPHRSRRARAFKDDAQVPPGPAQAAHLPPRLSVVDGNLIDNESGELL</sequence>
<accession>A0A0A0JUL4</accession>
<organism evidence="2 3">
    <name type="scientific">Knoellia aerolata DSM 18566</name>
    <dbReference type="NCBI Taxonomy" id="1385519"/>
    <lineage>
        <taxon>Bacteria</taxon>
        <taxon>Bacillati</taxon>
        <taxon>Actinomycetota</taxon>
        <taxon>Actinomycetes</taxon>
        <taxon>Micrococcales</taxon>
        <taxon>Intrasporangiaceae</taxon>
        <taxon>Knoellia</taxon>
    </lineage>
</organism>
<dbReference type="AlphaFoldDB" id="A0A0A0JUL4"/>
<protein>
    <submittedName>
        <fullName evidence="2">Uncharacterized protein</fullName>
    </submittedName>
</protein>
<comment type="caution">
    <text evidence="2">The sequence shown here is derived from an EMBL/GenBank/DDBJ whole genome shotgun (WGS) entry which is preliminary data.</text>
</comment>
<reference evidence="2 3" key="1">
    <citation type="submission" date="2013-08" db="EMBL/GenBank/DDBJ databases">
        <title>The genome sequence of Knoellia aerolata.</title>
        <authorList>
            <person name="Zhu W."/>
            <person name="Wang G."/>
        </authorList>
    </citation>
    <scope>NUCLEOTIDE SEQUENCE [LARGE SCALE GENOMIC DNA]</scope>
    <source>
        <strain evidence="2 3">DSM 18566</strain>
    </source>
</reference>
<keyword evidence="3" id="KW-1185">Reference proteome</keyword>
<dbReference type="STRING" id="1385519.N801_09800"/>